<dbReference type="STRING" id="330214.NIDE4099"/>
<protein>
    <recommendedName>
        <fullName evidence="4">Type IV pilus assembly protein PilW</fullName>
    </recommendedName>
</protein>
<evidence type="ECO:0000313" key="2">
    <source>
        <dbReference type="EMBL" id="CBK43768.1"/>
    </source>
</evidence>
<reference evidence="2 3" key="1">
    <citation type="journal article" date="2010" name="Proc. Natl. Acad. Sci. U.S.A.">
        <title>A Nitrospira metagenome illuminates the physiology and evolution of globally important nitrite-oxidizing bacteria.</title>
        <authorList>
            <person name="Lucker S."/>
            <person name="Wagner M."/>
            <person name="Maixner F."/>
            <person name="Pelletier E."/>
            <person name="Koch H."/>
            <person name="Vacherie B."/>
            <person name="Rattei T."/>
            <person name="Sinninghe Damste J."/>
            <person name="Spieck E."/>
            <person name="Le Paslier D."/>
            <person name="Daims H."/>
        </authorList>
    </citation>
    <scope>NUCLEOTIDE SEQUENCE [LARGE SCALE GENOMIC DNA]</scope>
</reference>
<dbReference type="AlphaFoldDB" id="D8P8D6"/>
<keyword evidence="1" id="KW-0812">Transmembrane</keyword>
<dbReference type="Proteomes" id="UP000001660">
    <property type="component" value="Chromosome"/>
</dbReference>
<evidence type="ECO:0008006" key="4">
    <source>
        <dbReference type="Google" id="ProtNLM"/>
    </source>
</evidence>
<keyword evidence="3" id="KW-1185">Reference proteome</keyword>
<evidence type="ECO:0000313" key="3">
    <source>
        <dbReference type="Proteomes" id="UP000001660"/>
    </source>
</evidence>
<keyword evidence="1" id="KW-0472">Membrane</keyword>
<gene>
    <name evidence="2" type="ORF">NIDE4099</name>
</gene>
<name>D8P8D6_9BACT</name>
<dbReference type="HOGENOM" id="CLU_1076405_0_0_0"/>
<accession>D8P8D6</accession>
<evidence type="ECO:0000256" key="1">
    <source>
        <dbReference type="SAM" id="Phobius"/>
    </source>
</evidence>
<proteinExistence type="predicted"/>
<organism evidence="2 3">
    <name type="scientific">Nitrospira defluvii</name>
    <dbReference type="NCBI Taxonomy" id="330214"/>
    <lineage>
        <taxon>Bacteria</taxon>
        <taxon>Pseudomonadati</taxon>
        <taxon>Nitrospirota</taxon>
        <taxon>Nitrospiria</taxon>
        <taxon>Nitrospirales</taxon>
        <taxon>Nitrospiraceae</taxon>
        <taxon>Nitrospira</taxon>
    </lineage>
</organism>
<dbReference type="EMBL" id="FP929003">
    <property type="protein sequence ID" value="CBK43768.1"/>
    <property type="molecule type" value="Genomic_DNA"/>
</dbReference>
<feature type="transmembrane region" description="Helical" evidence="1">
    <location>
        <begin position="21"/>
        <end position="49"/>
    </location>
</feature>
<keyword evidence="1" id="KW-1133">Transmembrane helix</keyword>
<dbReference type="eggNOG" id="COG4966">
    <property type="taxonomic scope" value="Bacteria"/>
</dbReference>
<dbReference type="KEGG" id="nde:NIDE4099"/>
<sequence>MRRGMVNGSKAPKRMNIGWCLGSAGASLIELLIAMAISSIAISASIHVFSSVGLRFSTQHSTMVTNQDLRLGLDVLCSEVRLAGGGLLGGDSPFLKAKADEIEFFANLSGASTTLTQVAEVGRQELSVDEGAGWPKGKQLLVCTAVHCAWNQLAADGRKQTLTVVTPTAEQFPARSAIFLLNRIRYYVKRQDDGTLRVLRDVDGGASTLLGDVSEFELQYLDRNGRVTSNLSDVVRVRAAIQVGRQGSRLVRDVAIRM</sequence>